<dbReference type="InterPro" id="IPR035979">
    <property type="entry name" value="RBD_domain_sf"/>
</dbReference>
<dbReference type="SMART" id="SM01218">
    <property type="entry name" value="FoP_duplication"/>
    <property type="match status" value="1"/>
</dbReference>
<dbReference type="GO" id="GO:0003729">
    <property type="term" value="F:mRNA binding"/>
    <property type="evidence" value="ECO:0007669"/>
    <property type="project" value="TreeGrafter"/>
</dbReference>
<dbReference type="Proteomes" id="UP001161017">
    <property type="component" value="Unassembled WGS sequence"/>
</dbReference>
<keyword evidence="1 2" id="KW-0694">RNA-binding</keyword>
<evidence type="ECO:0000259" key="4">
    <source>
        <dbReference type="PROSITE" id="PS50102"/>
    </source>
</evidence>
<feature type="region of interest" description="Disordered" evidence="3">
    <location>
        <begin position="1"/>
        <end position="61"/>
    </location>
</feature>
<evidence type="ECO:0000313" key="5">
    <source>
        <dbReference type="EMBL" id="MDI1486600.1"/>
    </source>
</evidence>
<feature type="compositionally biased region" description="Basic residues" evidence="3">
    <location>
        <begin position="183"/>
        <end position="201"/>
    </location>
</feature>
<protein>
    <submittedName>
        <fullName evidence="5">RNA-binding RNA annealing protein</fullName>
    </submittedName>
</protein>
<evidence type="ECO:0000256" key="2">
    <source>
        <dbReference type="PROSITE-ProRule" id="PRU00176"/>
    </source>
</evidence>
<accession>A0AA43TTX2</accession>
<dbReference type="Gene3D" id="3.30.70.330">
    <property type="match status" value="1"/>
</dbReference>
<dbReference type="PROSITE" id="PS50102">
    <property type="entry name" value="RRM"/>
    <property type="match status" value="1"/>
</dbReference>
<evidence type="ECO:0000256" key="1">
    <source>
        <dbReference type="ARBA" id="ARBA00022884"/>
    </source>
</evidence>
<dbReference type="Pfam" id="PF13865">
    <property type="entry name" value="FoP_duplication"/>
    <property type="match status" value="1"/>
</dbReference>
<dbReference type="SUPFAM" id="SSF54928">
    <property type="entry name" value="RNA-binding domain, RBD"/>
    <property type="match status" value="1"/>
</dbReference>
<dbReference type="InterPro" id="IPR051229">
    <property type="entry name" value="ALYREF_mRNA_export"/>
</dbReference>
<dbReference type="InterPro" id="IPR000504">
    <property type="entry name" value="RRM_dom"/>
</dbReference>
<keyword evidence="6" id="KW-1185">Reference proteome</keyword>
<feature type="compositionally biased region" description="Low complexity" evidence="3">
    <location>
        <begin position="217"/>
        <end position="242"/>
    </location>
</feature>
<proteinExistence type="predicted"/>
<feature type="compositionally biased region" description="Low complexity" evidence="3">
    <location>
        <begin position="48"/>
        <end position="58"/>
    </location>
</feature>
<dbReference type="PANTHER" id="PTHR19965:SF35">
    <property type="entry name" value="RNA ANNEALING PROTEIN YRA1"/>
    <property type="match status" value="1"/>
</dbReference>
<evidence type="ECO:0000313" key="6">
    <source>
        <dbReference type="Proteomes" id="UP001161017"/>
    </source>
</evidence>
<name>A0AA43TTX2_9LECA</name>
<dbReference type="Pfam" id="PF00076">
    <property type="entry name" value="RRM_1"/>
    <property type="match status" value="1"/>
</dbReference>
<reference evidence="5" key="1">
    <citation type="journal article" date="2023" name="Genome Biol. Evol.">
        <title>First Whole Genome Sequence and Flow Cytometry Genome Size Data for the Lichen-Forming Fungus Ramalina farinacea (Ascomycota).</title>
        <authorList>
            <person name="Llewellyn T."/>
            <person name="Mian S."/>
            <person name="Hill R."/>
            <person name="Leitch I.J."/>
            <person name="Gaya E."/>
        </authorList>
    </citation>
    <scope>NUCLEOTIDE SEQUENCE</scope>
    <source>
        <strain evidence="5">LIQ254RAFAR</strain>
    </source>
</reference>
<feature type="domain" description="RRM" evidence="4">
    <location>
        <begin position="68"/>
        <end position="146"/>
    </location>
</feature>
<comment type="caution">
    <text evidence="5">The sequence shown here is derived from an EMBL/GenBank/DDBJ whole genome shotgun (WGS) entry which is preliminary data.</text>
</comment>
<dbReference type="InterPro" id="IPR012677">
    <property type="entry name" value="Nucleotide-bd_a/b_plait_sf"/>
</dbReference>
<dbReference type="AlphaFoldDB" id="A0AA43TTX2"/>
<organism evidence="5 6">
    <name type="scientific">Ramalina farinacea</name>
    <dbReference type="NCBI Taxonomy" id="258253"/>
    <lineage>
        <taxon>Eukaryota</taxon>
        <taxon>Fungi</taxon>
        <taxon>Dikarya</taxon>
        <taxon>Ascomycota</taxon>
        <taxon>Pezizomycotina</taxon>
        <taxon>Lecanoromycetes</taxon>
        <taxon>OSLEUM clade</taxon>
        <taxon>Lecanoromycetidae</taxon>
        <taxon>Lecanorales</taxon>
        <taxon>Lecanorineae</taxon>
        <taxon>Ramalinaceae</taxon>
        <taxon>Ramalina</taxon>
    </lineage>
</organism>
<gene>
    <name evidence="5" type="primary">YRA1</name>
    <name evidence="5" type="ORF">OHK93_005832</name>
</gene>
<dbReference type="GO" id="GO:0005634">
    <property type="term" value="C:nucleus"/>
    <property type="evidence" value="ECO:0007669"/>
    <property type="project" value="TreeGrafter"/>
</dbReference>
<dbReference type="SMART" id="SM00360">
    <property type="entry name" value="RRM"/>
    <property type="match status" value="1"/>
</dbReference>
<feature type="region of interest" description="Disordered" evidence="3">
    <location>
        <begin position="149"/>
        <end position="252"/>
    </location>
</feature>
<evidence type="ECO:0000256" key="3">
    <source>
        <dbReference type="SAM" id="MobiDB-lite"/>
    </source>
</evidence>
<dbReference type="PANTHER" id="PTHR19965">
    <property type="entry name" value="RNA AND EXPORT FACTOR BINDING PROTEIN"/>
    <property type="match status" value="1"/>
</dbReference>
<sequence length="252" mass="26048">MSGKLDQSLDEILSSRKDTARRGRGRRAPTDTRVTKAPVGGIQKSTRARAPAAKATTTNGDASAVGGTKIIVSNLPNDVNETQIKEYFGKSVAPVLRVQLTYGPNGVSRGIATIQFKKPGSANEAMKKLNGMLVDKRPMKIEVVLDASATLPPPKGLGERMTQPKSAAPKAATNGATAARGGRPGRGRGGRKGGRPGRPKAKTADELDAEMADYFVPGTTNGATATDNAPATNGAAAPAANGEQDMGMDEIS</sequence>
<dbReference type="InterPro" id="IPR025715">
    <property type="entry name" value="FoP_C"/>
</dbReference>
<dbReference type="EMBL" id="JAPUFD010000003">
    <property type="protein sequence ID" value="MDI1486600.1"/>
    <property type="molecule type" value="Genomic_DNA"/>
</dbReference>
<feature type="compositionally biased region" description="Low complexity" evidence="3">
    <location>
        <begin position="167"/>
        <end position="181"/>
    </location>
</feature>